<evidence type="ECO:0000256" key="10">
    <source>
        <dbReference type="ARBA" id="ARBA00023128"/>
    </source>
</evidence>
<feature type="transmembrane region" description="Helical" evidence="13">
    <location>
        <begin position="6"/>
        <end position="29"/>
    </location>
</feature>
<evidence type="ECO:0000256" key="1">
    <source>
        <dbReference type="ARBA" id="ARBA00004304"/>
    </source>
</evidence>
<protein>
    <recommendedName>
        <fullName evidence="12">ATP synthase complex subunit 8</fullName>
    </recommendedName>
</protein>
<dbReference type="Pfam" id="PF00895">
    <property type="entry name" value="ATP-synt_8"/>
    <property type="match status" value="1"/>
</dbReference>
<keyword evidence="9 12" id="KW-0406">Ion transport</keyword>
<comment type="subcellular location">
    <subcellularLocation>
        <location evidence="1 12">Mitochondrion membrane</location>
        <topology evidence="1 12">Single-pass membrane protein</topology>
    </subcellularLocation>
</comment>
<dbReference type="AlphaFoldDB" id="A0A343AWN3"/>
<evidence type="ECO:0000256" key="2">
    <source>
        <dbReference type="ARBA" id="ARBA00008892"/>
    </source>
</evidence>
<evidence type="ECO:0000256" key="8">
    <source>
        <dbReference type="ARBA" id="ARBA00022989"/>
    </source>
</evidence>
<keyword evidence="5 12" id="KW-0138">CF(0)</keyword>
<evidence type="ECO:0000256" key="11">
    <source>
        <dbReference type="ARBA" id="ARBA00023136"/>
    </source>
</evidence>
<dbReference type="GO" id="GO:0015986">
    <property type="term" value="P:proton motive force-driven ATP synthesis"/>
    <property type="evidence" value="ECO:0007669"/>
    <property type="project" value="InterPro"/>
</dbReference>
<keyword evidence="11 13" id="KW-0472">Membrane</keyword>
<keyword evidence="7 12" id="KW-0375">Hydrogen ion transport</keyword>
<organism evidence="14">
    <name type="scientific">Psathyromyia aragaoi</name>
    <dbReference type="NCBI Taxonomy" id="1629516"/>
    <lineage>
        <taxon>Eukaryota</taxon>
        <taxon>Metazoa</taxon>
        <taxon>Ecdysozoa</taxon>
        <taxon>Arthropoda</taxon>
        <taxon>Hexapoda</taxon>
        <taxon>Insecta</taxon>
        <taxon>Pterygota</taxon>
        <taxon>Neoptera</taxon>
        <taxon>Endopterygota</taxon>
        <taxon>Diptera</taxon>
        <taxon>Nematocera</taxon>
        <taxon>Psychodoidea</taxon>
        <taxon>Psychodidae</taxon>
        <taxon>Psathyromyia</taxon>
        <taxon>aragaoi group</taxon>
    </lineage>
</organism>
<reference evidence="14" key="1">
    <citation type="submission" date="2016-06" db="EMBL/GenBank/DDBJ databases">
        <title>Phylogenomics of neotropical sand flies (Diptera, Psychodidae): an assessment of the genome skimming approach.</title>
        <authorList>
            <person name="Kocher A."/>
            <person name="Verschuren P."/>
            <person name="Gantier J.-C."/>
            <person name="Jeziorski C."/>
            <person name="Girod R."/>
            <person name="Murienne J."/>
        </authorList>
    </citation>
    <scope>NUCLEOTIDE SEQUENCE</scope>
</reference>
<dbReference type="GO" id="GO:0045259">
    <property type="term" value="C:proton-transporting ATP synthase complex"/>
    <property type="evidence" value="ECO:0007669"/>
    <property type="project" value="UniProtKB-KW"/>
</dbReference>
<evidence type="ECO:0000256" key="7">
    <source>
        <dbReference type="ARBA" id="ARBA00022781"/>
    </source>
</evidence>
<comment type="subunit">
    <text evidence="3">F-type ATPases have 2 components, CF(1) - the catalytic core - and CF(0) - the membrane proton channel.</text>
</comment>
<dbReference type="InterPro" id="IPR001421">
    <property type="entry name" value="ATP8_metazoa"/>
</dbReference>
<accession>A0A343AWN3</accession>
<sequence>MPQMAPLMWFTLFIFFLMMFCFFNIMNYFSYITFNKKEINKKSLQKLTSNWKW</sequence>
<evidence type="ECO:0000256" key="5">
    <source>
        <dbReference type="ARBA" id="ARBA00022547"/>
    </source>
</evidence>
<evidence type="ECO:0000256" key="4">
    <source>
        <dbReference type="ARBA" id="ARBA00022448"/>
    </source>
</evidence>
<name>A0A343AWN3_9DIPT</name>
<evidence type="ECO:0000256" key="6">
    <source>
        <dbReference type="ARBA" id="ARBA00022692"/>
    </source>
</evidence>
<evidence type="ECO:0000256" key="13">
    <source>
        <dbReference type="SAM" id="Phobius"/>
    </source>
</evidence>
<evidence type="ECO:0000313" key="14">
    <source>
        <dbReference type="EMBL" id="APT41589.1"/>
    </source>
</evidence>
<keyword evidence="8 13" id="KW-1133">Transmembrane helix</keyword>
<keyword evidence="4 12" id="KW-0813">Transport</keyword>
<evidence type="ECO:0000256" key="12">
    <source>
        <dbReference type="RuleBase" id="RU003661"/>
    </source>
</evidence>
<evidence type="ECO:0000256" key="9">
    <source>
        <dbReference type="ARBA" id="ARBA00023065"/>
    </source>
</evidence>
<keyword evidence="6 12" id="KW-0812">Transmembrane</keyword>
<proteinExistence type="inferred from homology"/>
<dbReference type="GO" id="GO:0015078">
    <property type="term" value="F:proton transmembrane transporter activity"/>
    <property type="evidence" value="ECO:0007669"/>
    <property type="project" value="InterPro"/>
</dbReference>
<evidence type="ECO:0000256" key="3">
    <source>
        <dbReference type="ARBA" id="ARBA00011291"/>
    </source>
</evidence>
<comment type="similarity">
    <text evidence="2 12">Belongs to the ATPase protein 8 family.</text>
</comment>
<gene>
    <name evidence="14" type="primary">ATP8</name>
</gene>
<geneLocation type="mitochondrion" evidence="14"/>
<keyword evidence="10 12" id="KW-0496">Mitochondrion</keyword>
<dbReference type="GO" id="GO:0031966">
    <property type="term" value="C:mitochondrial membrane"/>
    <property type="evidence" value="ECO:0007669"/>
    <property type="project" value="UniProtKB-SubCell"/>
</dbReference>
<dbReference type="EMBL" id="KX356042">
    <property type="protein sequence ID" value="APT41589.1"/>
    <property type="molecule type" value="Genomic_DNA"/>
</dbReference>